<dbReference type="WBParaSite" id="PSU_v2.g10021.t1">
    <property type="protein sequence ID" value="PSU_v2.g10021.t1"/>
    <property type="gene ID" value="PSU_v2.g10021"/>
</dbReference>
<organism evidence="1 2">
    <name type="scientific">Panagrolaimus superbus</name>
    <dbReference type="NCBI Taxonomy" id="310955"/>
    <lineage>
        <taxon>Eukaryota</taxon>
        <taxon>Metazoa</taxon>
        <taxon>Ecdysozoa</taxon>
        <taxon>Nematoda</taxon>
        <taxon>Chromadorea</taxon>
        <taxon>Rhabditida</taxon>
        <taxon>Tylenchina</taxon>
        <taxon>Panagrolaimomorpha</taxon>
        <taxon>Panagrolaimoidea</taxon>
        <taxon>Panagrolaimidae</taxon>
        <taxon>Panagrolaimus</taxon>
    </lineage>
</organism>
<dbReference type="AlphaFoldDB" id="A0A914XW61"/>
<evidence type="ECO:0000313" key="1">
    <source>
        <dbReference type="Proteomes" id="UP000887577"/>
    </source>
</evidence>
<evidence type="ECO:0000313" key="2">
    <source>
        <dbReference type="WBParaSite" id="PSU_v2.g10021.t1"/>
    </source>
</evidence>
<dbReference type="Proteomes" id="UP000887577">
    <property type="component" value="Unplaced"/>
</dbReference>
<reference evidence="2" key="1">
    <citation type="submission" date="2022-11" db="UniProtKB">
        <authorList>
            <consortium name="WormBaseParasite"/>
        </authorList>
    </citation>
    <scope>IDENTIFICATION</scope>
</reference>
<name>A0A914XW61_9BILA</name>
<sequence length="239" mass="26802">MPKNLALQRINTKALQSSGQILYKKVITTKLATTQELQIQAEPEYVSGYNESVNFVYFEVLQTAMENITATLKAYIEERVTDITISFEAHVKSRLNNATETFKRQMEDHIDNATSNLQIYIENLDQQIYTLSNQTNNRIATTKTECENTKKKLSSLVECSNARIPVVYGKGGYGSNEAVNRLISAIGDGPKKLFDKSYVRLVAAAGDPRIFTIKCWSNDVTLDTVVLTDGSEMAFEFSD</sequence>
<accession>A0A914XW61</accession>
<protein>
    <submittedName>
        <fullName evidence="2">Uncharacterized protein</fullName>
    </submittedName>
</protein>
<proteinExistence type="predicted"/>
<keyword evidence="1" id="KW-1185">Reference proteome</keyword>